<dbReference type="GO" id="GO:0008233">
    <property type="term" value="F:peptidase activity"/>
    <property type="evidence" value="ECO:0007669"/>
    <property type="project" value="UniProtKB-KW"/>
</dbReference>
<dbReference type="InterPro" id="IPR009003">
    <property type="entry name" value="Peptidase_S1_PA"/>
</dbReference>
<dbReference type="InterPro" id="IPR001940">
    <property type="entry name" value="Peptidase_S1C"/>
</dbReference>
<dbReference type="Pfam" id="PF13180">
    <property type="entry name" value="PDZ_2"/>
    <property type="match status" value="1"/>
</dbReference>
<dbReference type="SUPFAM" id="SSF50156">
    <property type="entry name" value="PDZ domain-like"/>
    <property type="match status" value="1"/>
</dbReference>
<dbReference type="Proteomes" id="UP001556631">
    <property type="component" value="Unassembled WGS sequence"/>
</dbReference>
<comment type="similarity">
    <text evidence="1">Belongs to the peptidase S1C family.</text>
</comment>
<dbReference type="PANTHER" id="PTHR43343:SF3">
    <property type="entry name" value="PROTEASE DO-LIKE 8, CHLOROPLASTIC"/>
    <property type="match status" value="1"/>
</dbReference>
<keyword evidence="5" id="KW-0472">Membrane</keyword>
<keyword evidence="3 7" id="KW-0378">Hydrolase</keyword>
<evidence type="ECO:0000256" key="4">
    <source>
        <dbReference type="SAM" id="MobiDB-lite"/>
    </source>
</evidence>
<evidence type="ECO:0000256" key="1">
    <source>
        <dbReference type="ARBA" id="ARBA00010541"/>
    </source>
</evidence>
<dbReference type="EMBL" id="JBFPJR010000004">
    <property type="protein sequence ID" value="MEX0426697.1"/>
    <property type="molecule type" value="Genomic_DNA"/>
</dbReference>
<dbReference type="PRINTS" id="PR00834">
    <property type="entry name" value="PROTEASES2C"/>
</dbReference>
<evidence type="ECO:0000313" key="7">
    <source>
        <dbReference type="EMBL" id="MEX0426697.1"/>
    </source>
</evidence>
<dbReference type="InterPro" id="IPR036034">
    <property type="entry name" value="PDZ_sf"/>
</dbReference>
<feature type="transmembrane region" description="Helical" evidence="5">
    <location>
        <begin position="86"/>
        <end position="111"/>
    </location>
</feature>
<evidence type="ECO:0000259" key="6">
    <source>
        <dbReference type="PROSITE" id="PS50106"/>
    </source>
</evidence>
<dbReference type="PROSITE" id="PS50106">
    <property type="entry name" value="PDZ"/>
    <property type="match status" value="1"/>
</dbReference>
<dbReference type="InterPro" id="IPR043504">
    <property type="entry name" value="Peptidase_S1_PA_chymotrypsin"/>
</dbReference>
<name>A0ABV3SUS6_9ACTN</name>
<evidence type="ECO:0000313" key="8">
    <source>
        <dbReference type="Proteomes" id="UP001556631"/>
    </source>
</evidence>
<protein>
    <submittedName>
        <fullName evidence="7">S1C family serine protease</fullName>
        <ecNumber evidence="7">3.4.21.-</ecNumber>
    </submittedName>
</protein>
<keyword evidence="2 7" id="KW-0645">Protease</keyword>
<evidence type="ECO:0000256" key="2">
    <source>
        <dbReference type="ARBA" id="ARBA00022670"/>
    </source>
</evidence>
<sequence>MNDFPQSGDDETRRPGDSAGEPTAPLWTPSTSGQPSGQPYGGYAGPQGPPPTTPLTAAMPAADQGHPLYGPAPHTPAQRPRRPRRLGFAAGVIAASLIVGGGAGIGGAALYSSQHDGHAGDVASPSGATSSKVVNEAAPSGTVEKVAAQVLPSVVKIEVSGQQEAGSGSGIILSSDGEILTNNHVVEVAGDNGTIKVDFNDGSSASAKILGTDPLTDTAVIKAANVSGLTPATIGKSSNLVVGQSVVAIGSPFGLDSTVTSGIVSALNRPVNVGSDEQGNATVYPAIQTDAAINPGNSGGALVDMAGHVVGINASIRTTGSSDSSEESGSIGLGFAIPIDEVMPIVNQMIKGDTPTHARLGISVSDAGAGSQNPGTADLFDGNGAKVEKVNDGSTADKAGIQAGDVITKVDDHQITGSDSLVATIRSYRPGDKVTVTYERNGKSRTTTVTLDSDSSESTS</sequence>
<accession>A0ABV3SUS6</accession>
<proteinExistence type="inferred from homology"/>
<dbReference type="Gene3D" id="2.40.10.10">
    <property type="entry name" value="Trypsin-like serine proteases"/>
    <property type="match status" value="2"/>
</dbReference>
<keyword evidence="5" id="KW-0812">Transmembrane</keyword>
<gene>
    <name evidence="7" type="ORF">AB3X52_03620</name>
</gene>
<dbReference type="InterPro" id="IPR051201">
    <property type="entry name" value="Chloro_Bact_Ser_Proteases"/>
</dbReference>
<feature type="compositionally biased region" description="Low complexity" evidence="4">
    <location>
        <begin position="28"/>
        <end position="38"/>
    </location>
</feature>
<comment type="caution">
    <text evidence="7">The sequence shown here is derived from an EMBL/GenBank/DDBJ whole genome shotgun (WGS) entry which is preliminary data.</text>
</comment>
<dbReference type="RefSeq" id="WP_367991413.1">
    <property type="nucleotide sequence ID" value="NZ_JBFPJR010000004.1"/>
</dbReference>
<dbReference type="Pfam" id="PF13365">
    <property type="entry name" value="Trypsin_2"/>
    <property type="match status" value="1"/>
</dbReference>
<reference evidence="7 8" key="1">
    <citation type="submission" date="2024-07" db="EMBL/GenBank/DDBJ databases">
        <authorList>
            <person name="Lee S."/>
            <person name="Kang M."/>
        </authorList>
    </citation>
    <scope>NUCLEOTIDE SEQUENCE [LARGE SCALE GENOMIC DNA]</scope>
    <source>
        <strain evidence="7 8">DS6</strain>
    </source>
</reference>
<dbReference type="Gene3D" id="2.30.42.10">
    <property type="match status" value="1"/>
</dbReference>
<dbReference type="SMART" id="SM00228">
    <property type="entry name" value="PDZ"/>
    <property type="match status" value="1"/>
</dbReference>
<dbReference type="EC" id="3.4.21.-" evidence="7"/>
<evidence type="ECO:0000256" key="3">
    <source>
        <dbReference type="ARBA" id="ARBA00022801"/>
    </source>
</evidence>
<dbReference type="PANTHER" id="PTHR43343">
    <property type="entry name" value="PEPTIDASE S12"/>
    <property type="match status" value="1"/>
</dbReference>
<dbReference type="SUPFAM" id="SSF50494">
    <property type="entry name" value="Trypsin-like serine proteases"/>
    <property type="match status" value="1"/>
</dbReference>
<keyword evidence="5" id="KW-1133">Transmembrane helix</keyword>
<organism evidence="7 8">
    <name type="scientific">Nocardioides eburneus</name>
    <dbReference type="NCBI Taxonomy" id="3231482"/>
    <lineage>
        <taxon>Bacteria</taxon>
        <taxon>Bacillati</taxon>
        <taxon>Actinomycetota</taxon>
        <taxon>Actinomycetes</taxon>
        <taxon>Propionibacteriales</taxon>
        <taxon>Nocardioidaceae</taxon>
        <taxon>Nocardioides</taxon>
    </lineage>
</organism>
<feature type="domain" description="PDZ" evidence="6">
    <location>
        <begin position="349"/>
        <end position="442"/>
    </location>
</feature>
<keyword evidence="8" id="KW-1185">Reference proteome</keyword>
<dbReference type="InterPro" id="IPR001478">
    <property type="entry name" value="PDZ"/>
</dbReference>
<feature type="region of interest" description="Disordered" evidence="4">
    <location>
        <begin position="1"/>
        <end position="82"/>
    </location>
</feature>
<evidence type="ECO:0000256" key="5">
    <source>
        <dbReference type="SAM" id="Phobius"/>
    </source>
</evidence>
<dbReference type="GO" id="GO:0006508">
    <property type="term" value="P:proteolysis"/>
    <property type="evidence" value="ECO:0007669"/>
    <property type="project" value="UniProtKB-KW"/>
</dbReference>